<proteinExistence type="predicted"/>
<evidence type="ECO:0000256" key="1">
    <source>
        <dbReference type="SAM" id="MobiDB-lite"/>
    </source>
</evidence>
<evidence type="ECO:0000313" key="3">
    <source>
        <dbReference type="Proteomes" id="UP001244207"/>
    </source>
</evidence>
<dbReference type="RefSeq" id="XP_060357329.1">
    <property type="nucleotide sequence ID" value="XM_060512716.1"/>
</dbReference>
<accession>A0AAD8U795</accession>
<name>A0AAD8U795_GLOAC</name>
<gene>
    <name evidence="2" type="ORF">BDZ83DRAFT_725090</name>
</gene>
<dbReference type="Proteomes" id="UP001244207">
    <property type="component" value="Unassembled WGS sequence"/>
</dbReference>
<feature type="region of interest" description="Disordered" evidence="1">
    <location>
        <begin position="126"/>
        <end position="170"/>
    </location>
</feature>
<reference evidence="2" key="1">
    <citation type="submission" date="2021-12" db="EMBL/GenBank/DDBJ databases">
        <title>Comparative genomics, transcriptomics and evolutionary studies reveal genomic signatures of adaptation to plant cell wall in hemibiotrophic fungi.</title>
        <authorList>
            <consortium name="DOE Joint Genome Institute"/>
            <person name="Baroncelli R."/>
            <person name="Diaz J.F."/>
            <person name="Benocci T."/>
            <person name="Peng M."/>
            <person name="Battaglia E."/>
            <person name="Haridas S."/>
            <person name="Andreopoulos W."/>
            <person name="Labutti K."/>
            <person name="Pangilinan J."/>
            <person name="Floch G.L."/>
            <person name="Makela M.R."/>
            <person name="Henrissat B."/>
            <person name="Grigoriev I.V."/>
            <person name="Crouch J.A."/>
            <person name="De Vries R.P."/>
            <person name="Sukno S.A."/>
            <person name="Thon M.R."/>
        </authorList>
    </citation>
    <scope>NUCLEOTIDE SEQUENCE</scope>
    <source>
        <strain evidence="2">CBS 112980</strain>
    </source>
</reference>
<dbReference type="GeneID" id="85396614"/>
<protein>
    <submittedName>
        <fullName evidence="2">Uncharacterized protein</fullName>
    </submittedName>
</protein>
<dbReference type="AlphaFoldDB" id="A0AAD8U795"/>
<organism evidence="2 3">
    <name type="scientific">Glomerella acutata</name>
    <name type="common">Colletotrichum acutatum</name>
    <dbReference type="NCBI Taxonomy" id="27357"/>
    <lineage>
        <taxon>Eukaryota</taxon>
        <taxon>Fungi</taxon>
        <taxon>Dikarya</taxon>
        <taxon>Ascomycota</taxon>
        <taxon>Pezizomycotina</taxon>
        <taxon>Sordariomycetes</taxon>
        <taxon>Hypocreomycetidae</taxon>
        <taxon>Glomerellales</taxon>
        <taxon>Glomerellaceae</taxon>
        <taxon>Colletotrichum</taxon>
        <taxon>Colletotrichum acutatum species complex</taxon>
    </lineage>
</organism>
<dbReference type="EMBL" id="JAHMHS010000277">
    <property type="protein sequence ID" value="KAK1703666.1"/>
    <property type="molecule type" value="Genomic_DNA"/>
</dbReference>
<evidence type="ECO:0000313" key="2">
    <source>
        <dbReference type="EMBL" id="KAK1703666.1"/>
    </source>
</evidence>
<comment type="caution">
    <text evidence="2">The sequence shown here is derived from an EMBL/GenBank/DDBJ whole genome shotgun (WGS) entry which is preliminary data.</text>
</comment>
<keyword evidence="3" id="KW-1185">Reference proteome</keyword>
<sequence length="187" mass="21393">MVYNRDDHIRPLTDYYHFCNRTFWRATIVQAPANGWRLINQETLANFKRNGTAIDLLRHIAYVEYAENNLFYAPIVMENTPVIDYRREDIQKKIRNGEIQGTAAGRSSYQVILDTDDGYINWGGPEGQHDEPAPELNNSLARFAGDGPRNGVTEYESEPHSGSDPEDYFSHNKLARRMKKAGWPGDG</sequence>